<sequence>MIDMKREQEILIKITKSILEQKDLELDNTIIKALDWEYLLQISLRHKVFPIVYKAISKYIPIKYQAFYDQKYYDIVKKINIRMLELDRILKLAEQNNIEVILLKGPALAEIIYNDIYIRQFVDIDLLVKEADMEKMYYLLNSIGYLQKISFDKNTNRYNTVDKPIFKYGSDFHEFQCIKDIGDNIYIFVEIKRASSAIPLKHIGDFLENVQSISINGIDIKTLNLTYTFLHLCSNFFTNFETEWGVNHETNLRDILDTCMFISKHGDFLNWTEINSLSNKYEIAHKIYYVLKCMTGMVGKVISNEIIESFNPNKVTYYFNGNSDGSINAWESDFVFRLFNDKERKREFVKLTKLKIYNARNYDNHDKVEKESFATLTNVKTYRHFFIESLQWDIEYMFTCDNTSLYLNVIIDNNIYEQLGNYYLFVLFIDNNLDNAIPSRTITITKDESLQVQFVNLQQCSWQFVELGNKRLIKVLIPFECLDMNFKDSDNRIFHNIEFREKIGCDGFRTIGGKYEPIFLKI</sequence>
<dbReference type="HOGENOM" id="CLU_521578_0_0_9"/>
<dbReference type="RefSeq" id="WP_013782082.1">
    <property type="nucleotide sequence ID" value="NC_015520.1"/>
</dbReference>
<evidence type="ECO:0000313" key="1">
    <source>
        <dbReference type="EMBL" id="AEE97658.1"/>
    </source>
</evidence>
<dbReference type="InterPro" id="IPR039498">
    <property type="entry name" value="NTP_transf_5"/>
</dbReference>
<keyword evidence="2" id="KW-1185">Reference proteome</keyword>
<proteinExistence type="predicted"/>
<accession>F3ZXH7</accession>
<dbReference type="KEGG" id="mas:Mahau_2501"/>
<dbReference type="STRING" id="697281.Mahau_2501"/>
<dbReference type="OrthoDB" id="9773927at2"/>
<name>F3ZXH7_MAHA5</name>
<protein>
    <recommendedName>
        <fullName evidence="3">Nucleotidyltransferase family protein</fullName>
    </recommendedName>
</protein>
<reference evidence="1 2" key="2">
    <citation type="journal article" date="2011" name="Stand. Genomic Sci.">
        <title>Complete genome sequence of Mahella australiensis type strain (50-1 BON).</title>
        <authorList>
            <person name="Sikorski J."/>
            <person name="Teshima H."/>
            <person name="Nolan M."/>
            <person name="Lucas S."/>
            <person name="Hammon N."/>
            <person name="Deshpande S."/>
            <person name="Cheng J.F."/>
            <person name="Pitluck S."/>
            <person name="Liolios K."/>
            <person name="Pagani I."/>
            <person name="Ivanova N."/>
            <person name="Huntemann M."/>
            <person name="Mavromatis K."/>
            <person name="Ovchinikova G."/>
            <person name="Pati A."/>
            <person name="Tapia R."/>
            <person name="Han C."/>
            <person name="Goodwin L."/>
            <person name="Chen A."/>
            <person name="Palaniappan K."/>
            <person name="Land M."/>
            <person name="Hauser L."/>
            <person name="Ngatchou-Djao O.D."/>
            <person name="Rohde M."/>
            <person name="Pukall R."/>
            <person name="Spring S."/>
            <person name="Abt B."/>
            <person name="Goker M."/>
            <person name="Detter J.C."/>
            <person name="Woyke T."/>
            <person name="Bristow J."/>
            <person name="Markowitz V."/>
            <person name="Hugenholtz P."/>
            <person name="Eisen J.A."/>
            <person name="Kyrpides N.C."/>
            <person name="Klenk H.P."/>
            <person name="Lapidus A."/>
        </authorList>
    </citation>
    <scope>NUCLEOTIDE SEQUENCE [LARGE SCALE GENOMIC DNA]</scope>
    <source>
        <strain evidence="2">DSM 15567 / CIP 107919 / 50-1 BON</strain>
    </source>
</reference>
<evidence type="ECO:0000313" key="2">
    <source>
        <dbReference type="Proteomes" id="UP000008457"/>
    </source>
</evidence>
<gene>
    <name evidence="1" type="ordered locus">Mahau_2501</name>
</gene>
<dbReference type="Pfam" id="PF14907">
    <property type="entry name" value="NTP_transf_5"/>
    <property type="match status" value="1"/>
</dbReference>
<dbReference type="Proteomes" id="UP000008457">
    <property type="component" value="Chromosome"/>
</dbReference>
<evidence type="ECO:0008006" key="3">
    <source>
        <dbReference type="Google" id="ProtNLM"/>
    </source>
</evidence>
<organism evidence="1 2">
    <name type="scientific">Mahella australiensis (strain DSM 15567 / CIP 107919 / 50-1 BON)</name>
    <dbReference type="NCBI Taxonomy" id="697281"/>
    <lineage>
        <taxon>Bacteria</taxon>
        <taxon>Bacillati</taxon>
        <taxon>Bacillota</taxon>
        <taxon>Clostridia</taxon>
        <taxon>Thermoanaerobacterales</taxon>
        <taxon>Thermoanaerobacterales Family IV. Incertae Sedis</taxon>
        <taxon>Mahella</taxon>
    </lineage>
</organism>
<dbReference type="eggNOG" id="COG1216">
    <property type="taxonomic scope" value="Bacteria"/>
</dbReference>
<dbReference type="EMBL" id="CP002360">
    <property type="protein sequence ID" value="AEE97658.1"/>
    <property type="molecule type" value="Genomic_DNA"/>
</dbReference>
<reference evidence="2" key="1">
    <citation type="submission" date="2010-11" db="EMBL/GenBank/DDBJ databases">
        <title>The complete genome of Mahella australiensis DSM 15567.</title>
        <authorList>
            <consortium name="US DOE Joint Genome Institute (JGI-PGF)"/>
            <person name="Lucas S."/>
            <person name="Copeland A."/>
            <person name="Lapidus A."/>
            <person name="Bruce D."/>
            <person name="Goodwin L."/>
            <person name="Pitluck S."/>
            <person name="Kyrpides N."/>
            <person name="Mavromatis K."/>
            <person name="Pagani I."/>
            <person name="Ivanova N."/>
            <person name="Teshima H."/>
            <person name="Brettin T."/>
            <person name="Detter J.C."/>
            <person name="Han C."/>
            <person name="Tapia R."/>
            <person name="Land M."/>
            <person name="Hauser L."/>
            <person name="Markowitz V."/>
            <person name="Cheng J.-F."/>
            <person name="Hugenholtz P."/>
            <person name="Woyke T."/>
            <person name="Wu D."/>
            <person name="Spring S."/>
            <person name="Pukall R."/>
            <person name="Steenblock K."/>
            <person name="Schneider S."/>
            <person name="Klenk H.-P."/>
            <person name="Eisen J.A."/>
        </authorList>
    </citation>
    <scope>NUCLEOTIDE SEQUENCE [LARGE SCALE GENOMIC DNA]</scope>
    <source>
        <strain evidence="2">DSM 15567 / CIP 107919 / 50-1 BON</strain>
    </source>
</reference>
<dbReference type="AlphaFoldDB" id="F3ZXH7"/>